<dbReference type="PANTHER" id="PTHR33395:SF22">
    <property type="entry name" value="REVERSE TRANSCRIPTASE DOMAIN-CONTAINING PROTEIN"/>
    <property type="match status" value="1"/>
</dbReference>
<accession>A0A5E4QCS9</accession>
<sequence>RLKALEEKVQVIEQSTQDNAKQLKDKLTHLEHEQIEQDQWMRLNNAEIKGVPMKDRENLFEVVSKIGAKVRHCITKKDINFLARVPSKNTDAPKPIIVSFVNRYMKEDFIEAARAFGKLRPVDIDLSGSHNIFINDHLTVANKILLKKAKDIKNERQYAFLWIKNAKIFARKNPESKWNSSAEDIWVTVKMRNKRRVTLSLNICVLYLCTQKRGNYFAQQLNNFCANLKNIVSNNSLDKCLIVGDFNMCDIQWEQCGTETLGFKPSGIADSNTMRLEFIELMNECNLYQFNAFKNSIEGVLDLVFCNDFVSVLVCPDPLVAEDMLHPSLIIEPLFVELDALEVPKRTIYTYYRGEYDKIISHLLDMDWEILLNVGTVEDAPSSGKSSIDFTPCSISSIEISTAQVYKELKRLDVKKSAGPDTIPALFLTICARELSVPVSILFQRSLKEGLVPN</sequence>
<dbReference type="PANTHER" id="PTHR33395">
    <property type="entry name" value="TRANSCRIPTASE, PUTATIVE-RELATED-RELATED"/>
    <property type="match status" value="1"/>
</dbReference>
<keyword evidence="4" id="KW-1185">Reference proteome</keyword>
<dbReference type="EMBL" id="FZQP02002559">
    <property type="protein sequence ID" value="VVC96112.1"/>
    <property type="molecule type" value="Genomic_DNA"/>
</dbReference>
<dbReference type="Gene3D" id="3.60.10.10">
    <property type="entry name" value="Endonuclease/exonuclease/phosphatase"/>
    <property type="match status" value="1"/>
</dbReference>
<proteinExistence type="predicted"/>
<reference evidence="3 4" key="1">
    <citation type="submission" date="2017-07" db="EMBL/GenBank/DDBJ databases">
        <authorList>
            <person name="Talla V."/>
            <person name="Backstrom N."/>
        </authorList>
    </citation>
    <scope>NUCLEOTIDE SEQUENCE [LARGE SCALE GENOMIC DNA]</scope>
</reference>
<dbReference type="Pfam" id="PF14529">
    <property type="entry name" value="Exo_endo_phos_2"/>
    <property type="match status" value="1"/>
</dbReference>
<dbReference type="GO" id="GO:0003824">
    <property type="term" value="F:catalytic activity"/>
    <property type="evidence" value="ECO:0007669"/>
    <property type="project" value="InterPro"/>
</dbReference>
<organism evidence="3 4">
    <name type="scientific">Leptidea sinapis</name>
    <dbReference type="NCBI Taxonomy" id="189913"/>
    <lineage>
        <taxon>Eukaryota</taxon>
        <taxon>Metazoa</taxon>
        <taxon>Ecdysozoa</taxon>
        <taxon>Arthropoda</taxon>
        <taxon>Hexapoda</taxon>
        <taxon>Insecta</taxon>
        <taxon>Pterygota</taxon>
        <taxon>Neoptera</taxon>
        <taxon>Endopterygota</taxon>
        <taxon>Lepidoptera</taxon>
        <taxon>Glossata</taxon>
        <taxon>Ditrysia</taxon>
        <taxon>Papilionoidea</taxon>
        <taxon>Pieridae</taxon>
        <taxon>Dismorphiinae</taxon>
        <taxon>Leptidea</taxon>
    </lineage>
</organism>
<dbReference type="InterPro" id="IPR036691">
    <property type="entry name" value="Endo/exonu/phosph_ase_sf"/>
</dbReference>
<dbReference type="Pfam" id="PF25298">
    <property type="entry name" value="Baculo_FP_2nd"/>
    <property type="match status" value="1"/>
</dbReference>
<dbReference type="SUPFAM" id="SSF56219">
    <property type="entry name" value="DNase I-like"/>
    <property type="match status" value="1"/>
</dbReference>
<dbReference type="InterPro" id="IPR005135">
    <property type="entry name" value="Endo/exonuclease/phosphatase"/>
</dbReference>
<dbReference type="GO" id="GO:0007508">
    <property type="term" value="P:larval heart development"/>
    <property type="evidence" value="ECO:0007669"/>
    <property type="project" value="TreeGrafter"/>
</dbReference>
<dbReference type="GO" id="GO:0061343">
    <property type="term" value="P:cell adhesion involved in heart morphogenesis"/>
    <property type="evidence" value="ECO:0007669"/>
    <property type="project" value="TreeGrafter"/>
</dbReference>
<evidence type="ECO:0000259" key="2">
    <source>
        <dbReference type="Pfam" id="PF25298"/>
    </source>
</evidence>
<dbReference type="GO" id="GO:0031012">
    <property type="term" value="C:extracellular matrix"/>
    <property type="evidence" value="ECO:0007669"/>
    <property type="project" value="TreeGrafter"/>
</dbReference>
<feature type="domain" description="FP protein C-terminal" evidence="2">
    <location>
        <begin position="139"/>
        <end position="177"/>
    </location>
</feature>
<evidence type="ECO:0000313" key="3">
    <source>
        <dbReference type="EMBL" id="VVC96112.1"/>
    </source>
</evidence>
<dbReference type="InterPro" id="IPR057251">
    <property type="entry name" value="FP_C"/>
</dbReference>
<feature type="non-terminal residue" evidence="3">
    <location>
        <position position="1"/>
    </location>
</feature>
<dbReference type="AlphaFoldDB" id="A0A5E4QCS9"/>
<feature type="non-terminal residue" evidence="3">
    <location>
        <position position="454"/>
    </location>
</feature>
<evidence type="ECO:0000259" key="1">
    <source>
        <dbReference type="Pfam" id="PF14529"/>
    </source>
</evidence>
<feature type="domain" description="Endonuclease/exonuclease/phosphatase" evidence="1">
    <location>
        <begin position="206"/>
        <end position="313"/>
    </location>
</feature>
<dbReference type="Proteomes" id="UP000324832">
    <property type="component" value="Unassembled WGS sequence"/>
</dbReference>
<protein>
    <submittedName>
        <fullName evidence="3">Uncharacterized protein</fullName>
    </submittedName>
</protein>
<name>A0A5E4QCS9_9NEOP</name>
<evidence type="ECO:0000313" key="4">
    <source>
        <dbReference type="Proteomes" id="UP000324832"/>
    </source>
</evidence>
<gene>
    <name evidence="3" type="ORF">LSINAPIS_LOCUS7677</name>
</gene>